<comment type="caution">
    <text evidence="1">The sequence shown here is derived from an EMBL/GenBank/DDBJ whole genome shotgun (WGS) entry which is preliminary data.</text>
</comment>
<gene>
    <name evidence="1" type="ORF">S06H3_00520</name>
</gene>
<dbReference type="EMBL" id="BARV01000096">
    <property type="protein sequence ID" value="GAH93264.1"/>
    <property type="molecule type" value="Genomic_DNA"/>
</dbReference>
<protein>
    <submittedName>
        <fullName evidence="1">Uncharacterized protein</fullName>
    </submittedName>
</protein>
<dbReference type="AlphaFoldDB" id="X1KSX6"/>
<proteinExistence type="predicted"/>
<reference evidence="1" key="1">
    <citation type="journal article" date="2014" name="Front. Microbiol.">
        <title>High frequency of phylogenetically diverse reductive dehalogenase-homologous genes in deep subseafloor sedimentary metagenomes.</title>
        <authorList>
            <person name="Kawai M."/>
            <person name="Futagami T."/>
            <person name="Toyoda A."/>
            <person name="Takaki Y."/>
            <person name="Nishi S."/>
            <person name="Hori S."/>
            <person name="Arai W."/>
            <person name="Tsubouchi T."/>
            <person name="Morono Y."/>
            <person name="Uchiyama I."/>
            <person name="Ito T."/>
            <person name="Fujiyama A."/>
            <person name="Inagaki F."/>
            <person name="Takami H."/>
        </authorList>
    </citation>
    <scope>NUCLEOTIDE SEQUENCE</scope>
    <source>
        <strain evidence="1">Expedition CK06-06</strain>
    </source>
</reference>
<organism evidence="1">
    <name type="scientific">marine sediment metagenome</name>
    <dbReference type="NCBI Taxonomy" id="412755"/>
    <lineage>
        <taxon>unclassified sequences</taxon>
        <taxon>metagenomes</taxon>
        <taxon>ecological metagenomes</taxon>
    </lineage>
</organism>
<accession>X1KSX6</accession>
<evidence type="ECO:0000313" key="1">
    <source>
        <dbReference type="EMBL" id="GAH93264.1"/>
    </source>
</evidence>
<sequence length="72" mass="7974">MGGEGKLYHDVDVVERTDITPVGKAVKVYHVSAYTKGDTYFTIRVAEKDFSKEQVAKLLTAEAALIESIKEL</sequence>
<name>X1KSX6_9ZZZZ</name>